<dbReference type="AlphaFoldDB" id="A0A0F9K5U7"/>
<protein>
    <submittedName>
        <fullName evidence="1">Uncharacterized protein</fullName>
    </submittedName>
</protein>
<reference evidence="1" key="1">
    <citation type="journal article" date="2015" name="Nature">
        <title>Complex archaea that bridge the gap between prokaryotes and eukaryotes.</title>
        <authorList>
            <person name="Spang A."/>
            <person name="Saw J.H."/>
            <person name="Jorgensen S.L."/>
            <person name="Zaremba-Niedzwiedzka K."/>
            <person name="Martijn J."/>
            <person name="Lind A.E."/>
            <person name="van Eijk R."/>
            <person name="Schleper C."/>
            <person name="Guy L."/>
            <person name="Ettema T.J."/>
        </authorList>
    </citation>
    <scope>NUCLEOTIDE SEQUENCE</scope>
</reference>
<name>A0A0F9K5U7_9ZZZZ</name>
<proteinExistence type="predicted"/>
<sequence length="228" mass="25223">MKKLHIAFAILILGFVTYGTIYYQKKTEITFNQETVDGEPKMQLIVKAPETCAIGEMVTIDVIASNCDTFQWKVIPETKNFRVITNGQEALFCAGAPGKYIFVIAGTRDGILMPLKAITIIVETGAPAIINSFKIKVKSWLPANADPIMLEKLAKSFERVASAGHEEVTDLVKITALSNRGILGSRLEAYKPFLLAFSAHLKANYTEATVDKHIELWFNLAATLRSIQ</sequence>
<gene>
    <name evidence="1" type="ORF">LCGC14_1369740</name>
</gene>
<dbReference type="EMBL" id="LAZR01008637">
    <property type="protein sequence ID" value="KKM77469.1"/>
    <property type="molecule type" value="Genomic_DNA"/>
</dbReference>
<accession>A0A0F9K5U7</accession>
<organism evidence="1">
    <name type="scientific">marine sediment metagenome</name>
    <dbReference type="NCBI Taxonomy" id="412755"/>
    <lineage>
        <taxon>unclassified sequences</taxon>
        <taxon>metagenomes</taxon>
        <taxon>ecological metagenomes</taxon>
    </lineage>
</organism>
<evidence type="ECO:0000313" key="1">
    <source>
        <dbReference type="EMBL" id="KKM77469.1"/>
    </source>
</evidence>
<comment type="caution">
    <text evidence="1">The sequence shown here is derived from an EMBL/GenBank/DDBJ whole genome shotgun (WGS) entry which is preliminary data.</text>
</comment>